<dbReference type="InterPro" id="IPR023753">
    <property type="entry name" value="FAD/NAD-binding_dom"/>
</dbReference>
<accession>A0A011V1I8</accession>
<gene>
    <name evidence="4" type="ORF">BG36_15250</name>
</gene>
<keyword evidence="1" id="KW-0560">Oxidoreductase</keyword>
<dbReference type="PRINTS" id="PR00368">
    <property type="entry name" value="FADPNR"/>
</dbReference>
<dbReference type="InterPro" id="IPR007419">
    <property type="entry name" value="BFD-like_2Fe2S-bd_dom"/>
</dbReference>
<feature type="domain" description="FAD/NAD(P)-binding" evidence="3">
    <location>
        <begin position="11"/>
        <end position="322"/>
    </location>
</feature>
<dbReference type="eggNOG" id="COG0446">
    <property type="taxonomic scope" value="Bacteria"/>
</dbReference>
<proteinExistence type="predicted"/>
<evidence type="ECO:0000256" key="1">
    <source>
        <dbReference type="ARBA" id="ARBA00023002"/>
    </source>
</evidence>
<evidence type="ECO:0000313" key="4">
    <source>
        <dbReference type="EMBL" id="EXL02305.1"/>
    </source>
</evidence>
<evidence type="ECO:0000259" key="3">
    <source>
        <dbReference type="Pfam" id="PF07992"/>
    </source>
</evidence>
<dbReference type="PIRSF" id="PIRSF037495">
    <property type="entry name" value="Opine_OX_OoxA/HcnB"/>
    <property type="match status" value="1"/>
</dbReference>
<feature type="domain" description="BFD-like [2Fe-2S]-binding" evidence="2">
    <location>
        <begin position="376"/>
        <end position="427"/>
    </location>
</feature>
<comment type="caution">
    <text evidence="4">The sequence shown here is derived from an EMBL/GenBank/DDBJ whole genome shotgun (WGS) entry which is preliminary data.</text>
</comment>
<dbReference type="Pfam" id="PF07992">
    <property type="entry name" value="Pyr_redox_2"/>
    <property type="match status" value="1"/>
</dbReference>
<organism evidence="4 5">
    <name type="scientific">Aquamicrobium defluvii</name>
    <dbReference type="NCBI Taxonomy" id="69279"/>
    <lineage>
        <taxon>Bacteria</taxon>
        <taxon>Pseudomonadati</taxon>
        <taxon>Pseudomonadota</taxon>
        <taxon>Alphaproteobacteria</taxon>
        <taxon>Hyphomicrobiales</taxon>
        <taxon>Phyllobacteriaceae</taxon>
        <taxon>Aquamicrobium</taxon>
    </lineage>
</organism>
<dbReference type="GO" id="GO:0016491">
    <property type="term" value="F:oxidoreductase activity"/>
    <property type="evidence" value="ECO:0007669"/>
    <property type="project" value="UniProtKB-KW"/>
</dbReference>
<dbReference type="PANTHER" id="PTHR42949">
    <property type="entry name" value="ANAEROBIC GLYCEROL-3-PHOSPHATE DEHYDROGENASE SUBUNIT B"/>
    <property type="match status" value="1"/>
</dbReference>
<dbReference type="Gene3D" id="3.50.50.60">
    <property type="entry name" value="FAD/NAD(P)-binding domain"/>
    <property type="match status" value="2"/>
</dbReference>
<dbReference type="STRING" id="69279.BG36_15250"/>
<dbReference type="Proteomes" id="UP000019849">
    <property type="component" value="Unassembled WGS sequence"/>
</dbReference>
<reference evidence="4 5" key="1">
    <citation type="submission" date="2014-02" db="EMBL/GenBank/DDBJ databases">
        <title>Aquamicrobium defluvii Genome sequencing.</title>
        <authorList>
            <person name="Wang X."/>
        </authorList>
    </citation>
    <scope>NUCLEOTIDE SEQUENCE [LARGE SCALE GENOMIC DNA]</scope>
    <source>
        <strain evidence="4 5">W13Z1</strain>
    </source>
</reference>
<dbReference type="InterPro" id="IPR051691">
    <property type="entry name" value="Metab_Enz_Cyan_OpOx_G3PDH"/>
</dbReference>
<dbReference type="InterPro" id="IPR036188">
    <property type="entry name" value="FAD/NAD-bd_sf"/>
</dbReference>
<sequence>MSELSEKPSSRIAIIGAGPAGMRAAETLLRAGLSAALIDEAPLAGGQIYRQPPESLRRPARQLYGSEARKALALHESFSRLRTSIDYRPETLVWGAREKRLLLSGPAGNTELAFDKVILATGAMDRIVPVPGWTLPGVYSLGGAQVVLKGQACLIGKRPVFIGTGPLLYLVAYQYCKAGAEPAAIVDTSDFTAQIGALPRLLSQPATLLRGIWYNAALVARRVPVFRSAKPQKIEIRGRQLVVTFKRNGKSFEIGGDAVGMGWGLKPETQLAEILGCAFSFHAGSRWHLPRCDAMGRSSTEHVYIAGDASGIRGADAAEAAGELAAFAVLEDLGHTVPQTRRQRLLAHLARAERFRSGLERAFPYQVPELAGDTVLCRCENVTVEEVRAAISSWQISELNQLKALTRCGMGRCQGRLCGSAAMEVLAAETGVEISDVGSIRGQIPLKPLIGARFQRKAAP</sequence>
<name>A0A011V1I8_9HYPH</name>
<dbReference type="Gene3D" id="1.10.10.1100">
    <property type="entry name" value="BFD-like [2Fe-2S]-binding domain"/>
    <property type="match status" value="1"/>
</dbReference>
<evidence type="ECO:0000313" key="5">
    <source>
        <dbReference type="Proteomes" id="UP000019849"/>
    </source>
</evidence>
<dbReference type="AlphaFoldDB" id="A0A011V1I8"/>
<dbReference type="SUPFAM" id="SSF51905">
    <property type="entry name" value="FAD/NAD(P)-binding domain"/>
    <property type="match status" value="1"/>
</dbReference>
<evidence type="ECO:0000259" key="2">
    <source>
        <dbReference type="Pfam" id="PF04324"/>
    </source>
</evidence>
<dbReference type="PATRIC" id="fig|69279.3.peg.4111"/>
<dbReference type="RefSeq" id="WP_035031367.1">
    <property type="nucleotide sequence ID" value="NZ_KK073904.1"/>
</dbReference>
<dbReference type="EMBL" id="JENY01000032">
    <property type="protein sequence ID" value="EXL02305.1"/>
    <property type="molecule type" value="Genomic_DNA"/>
</dbReference>
<dbReference type="OrthoDB" id="9801699at2"/>
<dbReference type="PANTHER" id="PTHR42949:SF3">
    <property type="entry name" value="ANAEROBIC GLYCEROL-3-PHOSPHATE DEHYDROGENASE SUBUNIT B"/>
    <property type="match status" value="1"/>
</dbReference>
<dbReference type="InterPro" id="IPR041854">
    <property type="entry name" value="BFD-like_2Fe2S-bd_dom_sf"/>
</dbReference>
<dbReference type="PRINTS" id="PR00469">
    <property type="entry name" value="PNDRDTASEII"/>
</dbReference>
<protein>
    <submittedName>
        <fullName evidence="4">(2Fe-2S)-binding protein</fullName>
    </submittedName>
</protein>
<dbReference type="HOGENOM" id="CLU_030705_1_0_5"/>
<dbReference type="InterPro" id="IPR017224">
    <property type="entry name" value="Opine_Oxase_asu/HCN_bsu"/>
</dbReference>
<dbReference type="CDD" id="cd19946">
    <property type="entry name" value="GlpA-like_Fer2_BFD-like"/>
    <property type="match status" value="1"/>
</dbReference>
<dbReference type="Pfam" id="PF04324">
    <property type="entry name" value="Fer2_BFD"/>
    <property type="match status" value="1"/>
</dbReference>